<name>A0A517QSG6_9PLAN</name>
<dbReference type="RefSeq" id="WP_145202740.1">
    <property type="nucleotide sequence ID" value="NZ_CP036267.1"/>
</dbReference>
<feature type="signal peptide" evidence="2">
    <location>
        <begin position="1"/>
        <end position="21"/>
    </location>
</feature>
<keyword evidence="2" id="KW-0732">Signal</keyword>
<organism evidence="3 4">
    <name type="scientific">Thalassoglobus polymorphus</name>
    <dbReference type="NCBI Taxonomy" id="2527994"/>
    <lineage>
        <taxon>Bacteria</taxon>
        <taxon>Pseudomonadati</taxon>
        <taxon>Planctomycetota</taxon>
        <taxon>Planctomycetia</taxon>
        <taxon>Planctomycetales</taxon>
        <taxon>Planctomycetaceae</taxon>
        <taxon>Thalassoglobus</taxon>
    </lineage>
</organism>
<sequence length="175" mass="19511" precursor="true">MPRSIYVLLLALTLVGCGQQASDDSQAAQDEEQPAAADAQPKAPAFNELEWKIVDRNKAMAENPKLVEVVNDTDASDPLSAISQTYFSATSRINKMQMEYNARLQANLDADGAEDPKPPTFEEFNASAKLNSNNVKGLKPWQVYAYDESTGKVTILEDRELKKKMYEEEGLKYEE</sequence>
<accession>A0A517QSG6</accession>
<dbReference type="KEGG" id="tpol:Mal48_38420"/>
<dbReference type="OrthoDB" id="215661at2"/>
<evidence type="ECO:0000256" key="2">
    <source>
        <dbReference type="SAM" id="SignalP"/>
    </source>
</evidence>
<feature type="chain" id="PRO_5022037095" description="Lipoprotein" evidence="2">
    <location>
        <begin position="22"/>
        <end position="175"/>
    </location>
</feature>
<evidence type="ECO:0000256" key="1">
    <source>
        <dbReference type="SAM" id="MobiDB-lite"/>
    </source>
</evidence>
<dbReference type="EMBL" id="CP036267">
    <property type="protein sequence ID" value="QDT34580.1"/>
    <property type="molecule type" value="Genomic_DNA"/>
</dbReference>
<evidence type="ECO:0000313" key="4">
    <source>
        <dbReference type="Proteomes" id="UP000315724"/>
    </source>
</evidence>
<dbReference type="PROSITE" id="PS51257">
    <property type="entry name" value="PROKAR_LIPOPROTEIN"/>
    <property type="match status" value="1"/>
</dbReference>
<gene>
    <name evidence="3" type="ORF">Mal48_38420</name>
</gene>
<proteinExistence type="predicted"/>
<reference evidence="3 4" key="1">
    <citation type="submission" date="2019-02" db="EMBL/GenBank/DDBJ databases">
        <title>Deep-cultivation of Planctomycetes and their phenomic and genomic characterization uncovers novel biology.</title>
        <authorList>
            <person name="Wiegand S."/>
            <person name="Jogler M."/>
            <person name="Boedeker C."/>
            <person name="Pinto D."/>
            <person name="Vollmers J."/>
            <person name="Rivas-Marin E."/>
            <person name="Kohn T."/>
            <person name="Peeters S.H."/>
            <person name="Heuer A."/>
            <person name="Rast P."/>
            <person name="Oberbeckmann S."/>
            <person name="Bunk B."/>
            <person name="Jeske O."/>
            <person name="Meyerdierks A."/>
            <person name="Storesund J.E."/>
            <person name="Kallscheuer N."/>
            <person name="Luecker S."/>
            <person name="Lage O.M."/>
            <person name="Pohl T."/>
            <person name="Merkel B.J."/>
            <person name="Hornburger P."/>
            <person name="Mueller R.-W."/>
            <person name="Bruemmer F."/>
            <person name="Labrenz M."/>
            <person name="Spormann A.M."/>
            <person name="Op den Camp H."/>
            <person name="Overmann J."/>
            <person name="Amann R."/>
            <person name="Jetten M.S.M."/>
            <person name="Mascher T."/>
            <person name="Medema M.H."/>
            <person name="Devos D.P."/>
            <person name="Kaster A.-K."/>
            <person name="Ovreas L."/>
            <person name="Rohde M."/>
            <person name="Galperin M.Y."/>
            <person name="Jogler C."/>
        </authorList>
    </citation>
    <scope>NUCLEOTIDE SEQUENCE [LARGE SCALE GENOMIC DNA]</scope>
    <source>
        <strain evidence="3 4">Mal48</strain>
    </source>
</reference>
<dbReference type="Proteomes" id="UP000315724">
    <property type="component" value="Chromosome"/>
</dbReference>
<keyword evidence="4" id="KW-1185">Reference proteome</keyword>
<dbReference type="AlphaFoldDB" id="A0A517QSG6"/>
<protein>
    <recommendedName>
        <fullName evidence="5">Lipoprotein</fullName>
    </recommendedName>
</protein>
<feature type="region of interest" description="Disordered" evidence="1">
    <location>
        <begin position="22"/>
        <end position="44"/>
    </location>
</feature>
<evidence type="ECO:0000313" key="3">
    <source>
        <dbReference type="EMBL" id="QDT34580.1"/>
    </source>
</evidence>
<evidence type="ECO:0008006" key="5">
    <source>
        <dbReference type="Google" id="ProtNLM"/>
    </source>
</evidence>